<comment type="caution">
    <text evidence="1">Lacks conserved residue(s) required for the propagation of feature annotation.</text>
</comment>
<reference evidence="3" key="1">
    <citation type="journal article" date="2023" name="PLoS Negl. Trop. Dis.">
        <title>A genome sequence for Biomphalaria pfeifferi, the major vector snail for the human-infecting parasite Schistosoma mansoni.</title>
        <authorList>
            <person name="Bu L."/>
            <person name="Lu L."/>
            <person name="Laidemitt M.R."/>
            <person name="Zhang S.M."/>
            <person name="Mutuku M."/>
            <person name="Mkoji G."/>
            <person name="Steinauer M."/>
            <person name="Loker E.S."/>
        </authorList>
    </citation>
    <scope>NUCLEOTIDE SEQUENCE</scope>
    <source>
        <strain evidence="3">KasaAsao</strain>
    </source>
</reference>
<evidence type="ECO:0000256" key="1">
    <source>
        <dbReference type="PROSITE-ProRule" id="PRU00152"/>
    </source>
</evidence>
<reference evidence="3" key="2">
    <citation type="submission" date="2023-04" db="EMBL/GenBank/DDBJ databases">
        <authorList>
            <person name="Bu L."/>
            <person name="Lu L."/>
            <person name="Laidemitt M.R."/>
            <person name="Zhang S.M."/>
            <person name="Mutuku M."/>
            <person name="Mkoji G."/>
            <person name="Steinauer M."/>
            <person name="Loker E.S."/>
        </authorList>
    </citation>
    <scope>NUCLEOTIDE SEQUENCE</scope>
    <source>
        <strain evidence="3">KasaAsao</strain>
        <tissue evidence="3">Whole Snail</tissue>
    </source>
</reference>
<dbReference type="EMBL" id="JASAOG010000081">
    <property type="protein sequence ID" value="KAK0054073.1"/>
    <property type="molecule type" value="Genomic_DNA"/>
</dbReference>
<feature type="domain" description="PLAT" evidence="2">
    <location>
        <begin position="1"/>
        <end position="67"/>
    </location>
</feature>
<protein>
    <submittedName>
        <fullName evidence="3">Inactive pancreatic lipase-related protein 1</fullName>
    </submittedName>
</protein>
<evidence type="ECO:0000313" key="3">
    <source>
        <dbReference type="EMBL" id="KAK0054073.1"/>
    </source>
</evidence>
<accession>A0AAD8BGA9</accession>
<dbReference type="Gene3D" id="2.60.60.20">
    <property type="entry name" value="PLAT/LH2 domain"/>
    <property type="match status" value="1"/>
</dbReference>
<evidence type="ECO:0000259" key="2">
    <source>
        <dbReference type="PROSITE" id="PS50095"/>
    </source>
</evidence>
<feature type="non-terminal residue" evidence="3">
    <location>
        <position position="67"/>
    </location>
</feature>
<dbReference type="AlphaFoldDB" id="A0AAD8BGA9"/>
<keyword evidence="4" id="KW-1185">Reference proteome</keyword>
<evidence type="ECO:0000313" key="4">
    <source>
        <dbReference type="Proteomes" id="UP001233172"/>
    </source>
</evidence>
<sequence length="67" mass="7881">STLFKTDQTLRLTLTHSSDIGEIQSVTLRWEREAGTLATLLWNLFWQIPQKIYIERVQVYTPETNKT</sequence>
<dbReference type="SUPFAM" id="SSF49723">
    <property type="entry name" value="Lipase/lipooxygenase domain (PLAT/LH2 domain)"/>
    <property type="match status" value="1"/>
</dbReference>
<gene>
    <name evidence="3" type="ORF">Bpfe_016564</name>
</gene>
<feature type="non-terminal residue" evidence="3">
    <location>
        <position position="1"/>
    </location>
</feature>
<organism evidence="3 4">
    <name type="scientific">Biomphalaria pfeifferi</name>
    <name type="common">Bloodfluke planorb</name>
    <name type="synonym">Freshwater snail</name>
    <dbReference type="NCBI Taxonomy" id="112525"/>
    <lineage>
        <taxon>Eukaryota</taxon>
        <taxon>Metazoa</taxon>
        <taxon>Spiralia</taxon>
        <taxon>Lophotrochozoa</taxon>
        <taxon>Mollusca</taxon>
        <taxon>Gastropoda</taxon>
        <taxon>Heterobranchia</taxon>
        <taxon>Euthyneura</taxon>
        <taxon>Panpulmonata</taxon>
        <taxon>Hygrophila</taxon>
        <taxon>Lymnaeoidea</taxon>
        <taxon>Planorbidae</taxon>
        <taxon>Biomphalaria</taxon>
    </lineage>
</organism>
<dbReference type="InterPro" id="IPR036392">
    <property type="entry name" value="PLAT/LH2_dom_sf"/>
</dbReference>
<dbReference type="Proteomes" id="UP001233172">
    <property type="component" value="Unassembled WGS sequence"/>
</dbReference>
<dbReference type="PROSITE" id="PS50095">
    <property type="entry name" value="PLAT"/>
    <property type="match status" value="1"/>
</dbReference>
<dbReference type="InterPro" id="IPR001024">
    <property type="entry name" value="PLAT/LH2_dom"/>
</dbReference>
<proteinExistence type="predicted"/>
<name>A0AAD8BGA9_BIOPF</name>
<comment type="caution">
    <text evidence="3">The sequence shown here is derived from an EMBL/GenBank/DDBJ whole genome shotgun (WGS) entry which is preliminary data.</text>
</comment>